<evidence type="ECO:0000256" key="8">
    <source>
        <dbReference type="SAM" id="Phobius"/>
    </source>
</evidence>
<dbReference type="PANTHER" id="PTHR43289">
    <property type="entry name" value="MITOGEN-ACTIVATED PROTEIN KINASE KINASE KINASE 20-RELATED"/>
    <property type="match status" value="1"/>
</dbReference>
<dbReference type="Gene3D" id="1.10.510.10">
    <property type="entry name" value="Transferase(Phosphotransferase) domain 1"/>
    <property type="match status" value="1"/>
</dbReference>
<keyword evidence="3" id="KW-0808">Transferase</keyword>
<dbReference type="CDD" id="cd14014">
    <property type="entry name" value="STKc_PknB_like"/>
    <property type="match status" value="1"/>
</dbReference>
<evidence type="ECO:0000256" key="4">
    <source>
        <dbReference type="ARBA" id="ARBA00022741"/>
    </source>
</evidence>
<dbReference type="FunFam" id="1.10.510.10:FF:000021">
    <property type="entry name" value="Serine/threonine protein kinase"/>
    <property type="match status" value="1"/>
</dbReference>
<feature type="domain" description="Protein kinase" evidence="9">
    <location>
        <begin position="1"/>
        <end position="264"/>
    </location>
</feature>
<dbReference type="AlphaFoldDB" id="A0A7W9SNB5"/>
<dbReference type="Pfam" id="PF00069">
    <property type="entry name" value="Pkinase"/>
    <property type="match status" value="1"/>
</dbReference>
<dbReference type="PANTHER" id="PTHR43289:SF6">
    <property type="entry name" value="SERINE_THREONINE-PROTEIN KINASE NEKL-3"/>
    <property type="match status" value="1"/>
</dbReference>
<evidence type="ECO:0000256" key="2">
    <source>
        <dbReference type="ARBA" id="ARBA00022527"/>
    </source>
</evidence>
<feature type="region of interest" description="Disordered" evidence="7">
    <location>
        <begin position="421"/>
        <end position="449"/>
    </location>
</feature>
<gene>
    <name evidence="10" type="ORF">HNQ39_000796</name>
</gene>
<evidence type="ECO:0000259" key="9">
    <source>
        <dbReference type="PROSITE" id="PS50011"/>
    </source>
</evidence>
<name>A0A7W9SNB5_ARMRO</name>
<dbReference type="Proteomes" id="UP000520814">
    <property type="component" value="Unassembled WGS sequence"/>
</dbReference>
<keyword evidence="5" id="KW-0418">Kinase</keyword>
<dbReference type="InterPro" id="IPR000719">
    <property type="entry name" value="Prot_kinase_dom"/>
</dbReference>
<keyword evidence="4" id="KW-0547">Nucleotide-binding</keyword>
<evidence type="ECO:0000256" key="6">
    <source>
        <dbReference type="ARBA" id="ARBA00022840"/>
    </source>
</evidence>
<evidence type="ECO:0000256" key="1">
    <source>
        <dbReference type="ARBA" id="ARBA00012513"/>
    </source>
</evidence>
<keyword evidence="8" id="KW-0812">Transmembrane</keyword>
<dbReference type="EC" id="2.7.11.1" evidence="1"/>
<dbReference type="InterPro" id="IPR011009">
    <property type="entry name" value="Kinase-like_dom_sf"/>
</dbReference>
<dbReference type="SUPFAM" id="SSF56112">
    <property type="entry name" value="Protein kinase-like (PK-like)"/>
    <property type="match status" value="1"/>
</dbReference>
<evidence type="ECO:0000256" key="5">
    <source>
        <dbReference type="ARBA" id="ARBA00022777"/>
    </source>
</evidence>
<evidence type="ECO:0000313" key="10">
    <source>
        <dbReference type="EMBL" id="MBB6049034.1"/>
    </source>
</evidence>
<accession>A0A7W9SNB5</accession>
<protein>
    <recommendedName>
        <fullName evidence="1">non-specific serine/threonine protein kinase</fullName>
        <ecNumber evidence="1">2.7.11.1</ecNumber>
    </recommendedName>
</protein>
<keyword evidence="11" id="KW-1185">Reference proteome</keyword>
<comment type="caution">
    <text evidence="10">The sequence shown here is derived from an EMBL/GenBank/DDBJ whole genome shotgun (WGS) entry which is preliminary data.</text>
</comment>
<dbReference type="Gene3D" id="3.30.200.20">
    <property type="entry name" value="Phosphorylase Kinase, domain 1"/>
    <property type="match status" value="1"/>
</dbReference>
<dbReference type="SMART" id="SM00220">
    <property type="entry name" value="S_TKc"/>
    <property type="match status" value="1"/>
</dbReference>
<keyword evidence="6" id="KW-0067">ATP-binding</keyword>
<keyword evidence="8" id="KW-1133">Transmembrane helix</keyword>
<keyword evidence="8" id="KW-0472">Membrane</keyword>
<dbReference type="RefSeq" id="WP_184192654.1">
    <property type="nucleotide sequence ID" value="NZ_JACHGW010000001.1"/>
</dbReference>
<evidence type="ECO:0000256" key="3">
    <source>
        <dbReference type="ARBA" id="ARBA00022679"/>
    </source>
</evidence>
<keyword evidence="2" id="KW-0723">Serine/threonine-protein kinase</keyword>
<evidence type="ECO:0000313" key="11">
    <source>
        <dbReference type="Proteomes" id="UP000520814"/>
    </source>
</evidence>
<feature type="transmembrane region" description="Helical" evidence="8">
    <location>
        <begin position="355"/>
        <end position="374"/>
    </location>
</feature>
<dbReference type="EMBL" id="JACHGW010000001">
    <property type="protein sequence ID" value="MBB6049034.1"/>
    <property type="molecule type" value="Genomic_DNA"/>
</dbReference>
<sequence length="512" mass="53702">MQLGRYKIVREIARSNDIVYEAQDPQVGRRVAVKELALAPDAAGAARVDRIERFYREARAAGQLSHPNIVTIHEVGEDAGRYFIAMEYLEGQTLRQRLTAAGPLPLTEVVRIGIALADALDFAHRAGIVHRDLKPDNVHLLPNNHVKLTDFGIARILSESALTVAGQIFGTPSYMSPEQIKGLPIDARSDIFALGILLWEMTAGRKPFTGDSVVTITYHICNDPTPPVPGATPALEAVIQRATQKDPNARFYSAHELREALEAVAQSRTGVFAAANRTSLPPQPPPGGGAFPAPISAADFGAPAPSTPPLSNATVQYGAATQLGAAPLAPVAVPVGGAMAQGLAPIPVQTRGSYAWLWGALGGAALVIIGFLLAKTMVAPPAPSGGGFTAAPAPASGGTQTATKDPLDQFIDGAISKKLGGGGMVPTSGNNSTAAAPAPPRQASEQELREANQAIQTGQQLLSQNRYNEAAQQFYFAKERAVGTDVGAQAQRLYDDASGRSDLFGGAIKRGE</sequence>
<proteinExistence type="predicted"/>
<organism evidence="10 11">
    <name type="scientific">Armatimonas rosea</name>
    <dbReference type="NCBI Taxonomy" id="685828"/>
    <lineage>
        <taxon>Bacteria</taxon>
        <taxon>Bacillati</taxon>
        <taxon>Armatimonadota</taxon>
        <taxon>Armatimonadia</taxon>
        <taxon>Armatimonadales</taxon>
        <taxon>Armatimonadaceae</taxon>
        <taxon>Armatimonas</taxon>
    </lineage>
</organism>
<dbReference type="GO" id="GO:0004674">
    <property type="term" value="F:protein serine/threonine kinase activity"/>
    <property type="evidence" value="ECO:0007669"/>
    <property type="project" value="UniProtKB-KW"/>
</dbReference>
<dbReference type="GO" id="GO:0005524">
    <property type="term" value="F:ATP binding"/>
    <property type="evidence" value="ECO:0007669"/>
    <property type="project" value="UniProtKB-KW"/>
</dbReference>
<dbReference type="PROSITE" id="PS50011">
    <property type="entry name" value="PROTEIN_KINASE_DOM"/>
    <property type="match status" value="1"/>
</dbReference>
<reference evidence="10 11" key="1">
    <citation type="submission" date="2020-08" db="EMBL/GenBank/DDBJ databases">
        <title>Genomic Encyclopedia of Type Strains, Phase IV (KMG-IV): sequencing the most valuable type-strain genomes for metagenomic binning, comparative biology and taxonomic classification.</title>
        <authorList>
            <person name="Goeker M."/>
        </authorList>
    </citation>
    <scope>NUCLEOTIDE SEQUENCE [LARGE SCALE GENOMIC DNA]</scope>
    <source>
        <strain evidence="10 11">DSM 23562</strain>
    </source>
</reference>
<evidence type="ECO:0000256" key="7">
    <source>
        <dbReference type="SAM" id="MobiDB-lite"/>
    </source>
</evidence>